<dbReference type="InterPro" id="IPR040256">
    <property type="entry name" value="At4g02000-like"/>
</dbReference>
<protein>
    <recommendedName>
        <fullName evidence="2">DUF4283 domain-containing protein</fullName>
    </recommendedName>
</protein>
<dbReference type="Proteomes" id="UP000818029">
    <property type="component" value="Chromosome A09"/>
</dbReference>
<evidence type="ECO:0000313" key="3">
    <source>
        <dbReference type="Proteomes" id="UP000818029"/>
    </source>
</evidence>
<accession>A0A1U8N0I8</accession>
<dbReference type="RefSeq" id="XP_016732575.1">
    <property type="nucleotide sequence ID" value="XM_016877086.1"/>
</dbReference>
<dbReference type="AlphaFoldDB" id="A0A1U8N0I8"/>
<dbReference type="PANTHER" id="PTHR31286">
    <property type="entry name" value="GLYCINE-RICH CELL WALL STRUCTURAL PROTEIN 1.8-LIKE"/>
    <property type="match status" value="1"/>
</dbReference>
<dbReference type="KEGG" id="ghi:107943337"/>
<dbReference type="GeneID" id="107943337"/>
<proteinExistence type="predicted"/>
<feature type="region of interest" description="Disordered" evidence="1">
    <location>
        <begin position="1"/>
        <end position="21"/>
    </location>
</feature>
<keyword evidence="3" id="KW-1185">Reference proteome</keyword>
<reference evidence="3" key="1">
    <citation type="journal article" date="2020" name="Nat. Genet.">
        <title>Genomic diversifications of five Gossypium allopolyploid species and their impact on cotton improvement.</title>
        <authorList>
            <person name="Chen Z.J."/>
            <person name="Sreedasyam A."/>
            <person name="Ando A."/>
            <person name="Song Q."/>
            <person name="De Santiago L.M."/>
            <person name="Hulse-Kemp A.M."/>
            <person name="Ding M."/>
            <person name="Ye W."/>
            <person name="Kirkbride R.C."/>
            <person name="Jenkins J."/>
            <person name="Plott C."/>
            <person name="Lovell J."/>
            <person name="Lin Y.M."/>
            <person name="Vaughn R."/>
            <person name="Liu B."/>
            <person name="Simpson S."/>
            <person name="Scheffler B.E."/>
            <person name="Wen L."/>
            <person name="Saski C.A."/>
            <person name="Grover C.E."/>
            <person name="Hu G."/>
            <person name="Conover J.L."/>
            <person name="Carlson J.W."/>
            <person name="Shu S."/>
            <person name="Boston L.B."/>
            <person name="Williams M."/>
            <person name="Peterson D.G."/>
            <person name="McGee K."/>
            <person name="Jones D.C."/>
            <person name="Wendel J.F."/>
            <person name="Stelly D.M."/>
            <person name="Grimwood J."/>
            <person name="Schmutz J."/>
        </authorList>
    </citation>
    <scope>NUCLEOTIDE SEQUENCE [LARGE SCALE GENOMIC DNA]</scope>
    <source>
        <strain evidence="3">cv. TM-1</strain>
    </source>
</reference>
<name>A0A1U8N0I8_GOSHI</name>
<dbReference type="PaxDb" id="3635-A0A1U8N0I8"/>
<organism evidence="3 4">
    <name type="scientific">Gossypium hirsutum</name>
    <name type="common">Upland cotton</name>
    <name type="synonym">Gossypium mexicanum</name>
    <dbReference type="NCBI Taxonomy" id="3635"/>
    <lineage>
        <taxon>Eukaryota</taxon>
        <taxon>Viridiplantae</taxon>
        <taxon>Streptophyta</taxon>
        <taxon>Embryophyta</taxon>
        <taxon>Tracheophyta</taxon>
        <taxon>Spermatophyta</taxon>
        <taxon>Magnoliopsida</taxon>
        <taxon>eudicotyledons</taxon>
        <taxon>Gunneridae</taxon>
        <taxon>Pentapetalae</taxon>
        <taxon>rosids</taxon>
        <taxon>malvids</taxon>
        <taxon>Malvales</taxon>
        <taxon>Malvaceae</taxon>
        <taxon>Malvoideae</taxon>
        <taxon>Gossypium</taxon>
    </lineage>
</organism>
<feature type="region of interest" description="Disordered" evidence="1">
    <location>
        <begin position="295"/>
        <end position="323"/>
    </location>
</feature>
<dbReference type="STRING" id="3635.A0A1U8N0I8"/>
<evidence type="ECO:0000256" key="1">
    <source>
        <dbReference type="SAM" id="MobiDB-lite"/>
    </source>
</evidence>
<dbReference type="PANTHER" id="PTHR31286:SF173">
    <property type="entry name" value="DUF4283 DOMAIN-CONTAINING PROTEIN"/>
    <property type="match status" value="1"/>
</dbReference>
<gene>
    <name evidence="4" type="primary">LOC107943337</name>
</gene>
<sequence length="352" mass="41075">MEAEGREKTTEGRIDSRHSKRVMDTTQEGDIVIVMETGLAPGKLRLWKDRFLGTGFLTDDKTETPFKEVEEDDLDLLEGDIKKTSVNDISAIEFSKRITQLLIKDMEHTVVIKLLGRNIGYTTLQNKIHFLWQPSQPFRLMDIEKGYYLAKFRNPGDYERVLSQGLWMVYGQYLTVQPWSIDFNLSQPYPNMVMAWIRFPGLPRHMYKRKTRWEIGGMIGRVIKLDFNTDNGVRGRFARMTVFVNLGKAFISQVLINVVLHRIEYEYLLTACFSCGHYRHSQEICPRSMNEQQGAKRSIAGTERGQENESATEKNNPENSFDVYGPWMLVEKRNRRWSKERQSNNDAIREKK</sequence>
<feature type="compositionally biased region" description="Basic and acidic residues" evidence="1">
    <location>
        <begin position="304"/>
        <end position="316"/>
    </location>
</feature>
<evidence type="ECO:0000313" key="4">
    <source>
        <dbReference type="RefSeq" id="XP_016732575.1"/>
    </source>
</evidence>
<evidence type="ECO:0000259" key="2">
    <source>
        <dbReference type="Pfam" id="PF14111"/>
    </source>
</evidence>
<dbReference type="Pfam" id="PF14111">
    <property type="entry name" value="DUF4283"/>
    <property type="match status" value="1"/>
</dbReference>
<feature type="domain" description="DUF4283" evidence="2">
    <location>
        <begin position="105"/>
        <end position="186"/>
    </location>
</feature>
<reference evidence="4" key="2">
    <citation type="submission" date="2025-08" db="UniProtKB">
        <authorList>
            <consortium name="RefSeq"/>
        </authorList>
    </citation>
    <scope>IDENTIFICATION</scope>
</reference>
<dbReference type="InterPro" id="IPR025558">
    <property type="entry name" value="DUF4283"/>
</dbReference>